<proteinExistence type="predicted"/>
<dbReference type="PROSITE" id="PS51774">
    <property type="entry name" value="NAB"/>
    <property type="match status" value="1"/>
</dbReference>
<evidence type="ECO:0000313" key="6">
    <source>
        <dbReference type="Proteomes" id="UP001552299"/>
    </source>
</evidence>
<evidence type="ECO:0000313" key="5">
    <source>
        <dbReference type="EMBL" id="KAL0922485.1"/>
    </source>
</evidence>
<dbReference type="Pfam" id="PF25014">
    <property type="entry name" value="NET2A"/>
    <property type="match status" value="1"/>
</dbReference>
<dbReference type="InterPro" id="IPR056888">
    <property type="entry name" value="NET2A-D/KIP1-like_dom"/>
</dbReference>
<evidence type="ECO:0000259" key="4">
    <source>
        <dbReference type="PROSITE" id="PS51774"/>
    </source>
</evidence>
<feature type="compositionally biased region" description="Basic and acidic residues" evidence="3">
    <location>
        <begin position="649"/>
        <end position="661"/>
    </location>
</feature>
<feature type="region of interest" description="Disordered" evidence="3">
    <location>
        <begin position="642"/>
        <end position="670"/>
    </location>
</feature>
<dbReference type="Pfam" id="PF24918">
    <property type="entry name" value="NET2A_C"/>
    <property type="match status" value="1"/>
</dbReference>
<protein>
    <recommendedName>
        <fullName evidence="4">NAB domain-containing protein</fullName>
    </recommendedName>
</protein>
<dbReference type="Proteomes" id="UP001552299">
    <property type="component" value="Unassembled WGS sequence"/>
</dbReference>
<feature type="region of interest" description="Disordered" evidence="3">
    <location>
        <begin position="474"/>
        <end position="507"/>
    </location>
</feature>
<dbReference type="InterPro" id="IPR011684">
    <property type="entry name" value="NAB"/>
</dbReference>
<dbReference type="PANTHER" id="PTHR31631">
    <property type="entry name" value="PROTEIN NETWORKED 2D"/>
    <property type="match status" value="1"/>
</dbReference>
<gene>
    <name evidence="5" type="ORF">M5K25_006474</name>
</gene>
<feature type="domain" description="NAB" evidence="4">
    <location>
        <begin position="10"/>
        <end position="129"/>
    </location>
</feature>
<keyword evidence="1 2" id="KW-0175">Coiled coil</keyword>
<dbReference type="AlphaFoldDB" id="A0ABD0VBP9"/>
<comment type="caution">
    <text evidence="5">The sequence shown here is derived from an EMBL/GenBank/DDBJ whole genome shotgun (WGS) entry which is preliminary data.</text>
</comment>
<reference evidence="5 6" key="1">
    <citation type="journal article" date="2024" name="Plant Biotechnol. J.">
        <title>Dendrobium thyrsiflorum genome and its molecular insights into genes involved in important horticultural traits.</title>
        <authorList>
            <person name="Chen B."/>
            <person name="Wang J.Y."/>
            <person name="Zheng P.J."/>
            <person name="Li K.L."/>
            <person name="Liang Y.M."/>
            <person name="Chen X.F."/>
            <person name="Zhang C."/>
            <person name="Zhao X."/>
            <person name="He X."/>
            <person name="Zhang G.Q."/>
            <person name="Liu Z.J."/>
            <person name="Xu Q."/>
        </authorList>
    </citation>
    <scope>NUCLEOTIDE SEQUENCE [LARGE SCALE GENOMIC DNA]</scope>
    <source>
        <strain evidence="5">GZMU011</strain>
    </source>
</reference>
<feature type="coiled-coil region" evidence="2">
    <location>
        <begin position="585"/>
        <end position="637"/>
    </location>
</feature>
<organism evidence="5 6">
    <name type="scientific">Dendrobium thyrsiflorum</name>
    <name type="common">Pinecone-like raceme dendrobium</name>
    <name type="synonym">Orchid</name>
    <dbReference type="NCBI Taxonomy" id="117978"/>
    <lineage>
        <taxon>Eukaryota</taxon>
        <taxon>Viridiplantae</taxon>
        <taxon>Streptophyta</taxon>
        <taxon>Embryophyta</taxon>
        <taxon>Tracheophyta</taxon>
        <taxon>Spermatophyta</taxon>
        <taxon>Magnoliopsida</taxon>
        <taxon>Liliopsida</taxon>
        <taxon>Asparagales</taxon>
        <taxon>Orchidaceae</taxon>
        <taxon>Epidendroideae</taxon>
        <taxon>Malaxideae</taxon>
        <taxon>Dendrobiinae</taxon>
        <taxon>Dendrobium</taxon>
    </lineage>
</organism>
<feature type="region of interest" description="Disordered" evidence="3">
    <location>
        <begin position="146"/>
        <end position="208"/>
    </location>
</feature>
<dbReference type="EMBL" id="JANQDX010000006">
    <property type="protein sequence ID" value="KAL0922485.1"/>
    <property type="molecule type" value="Genomic_DNA"/>
</dbReference>
<sequence>MLQRAASNAYSWWWASNIRTKQSRWLDSNLQGEFFTFSFVNDGTCVLSILCQFTAINAYVQEDFSSYIFAEMEGMVKNMINLIEVDADSFAKKAEMYYQKRPELVNFVEEAYRAYKALADRYDRISGDLHKANHALASAFPDQFAMQEDDDDDDGSPREFTAIDTSKHRKAPQVDALQMNLRNKSRDASTLKRHHSKASSNITKENAQDEIDRLQKEILILQTEKEFIKSSYESSLAKFWEIESQITGLQDEVYTLQDEFSASSIIEDNEARALMAATAITSCEESLVSLQKQQKKSSEEANIESKRIREARNRLQFLKGENCLPDMEKMSDKETSKTNDEVFHHKNGGLDLYSVCLQVKQHFQINSHTSVVDLVERIDELVEKVISLEVTISSQTAQIQTLRLETDELQKHLRELEEDRANLITDSKGVNVRVRRAEDKLHRIQDLEKNVHDEEGIFQTHFVEACNSLNNISENLESPSHKEKDSSSASKITENLEKSNGVELRNNSNEVHMKEELEPNANSHSNEVSFQIVNASEKSKVEQLDGMDSSLVENNELEENEGISGWQQLFNKGPEDRHKILLYEYTSILRNYKDAKKRLREMEKKNKEYHFETMAQIQDLKSVNAVKDQEIRALRRKLFSHTPNGAASSRKETQMQSKEENGSTIKVTSTKSDSPIEIIGSEEEVKLCYLDQQHKTSPIEEKFRAELDALLDENLDFWLRFSTSYYQIQKFETSFKAVQADLKMLKGHNKEGRSAAASPKHILKQDMSLLDKKLREFHTELQVWLEQNEILEGELQFRFKTLCNMQEEISKASRDTEIEDSKFTPYLAVKLQGELLNMQQENNKVTKELQTGLDHVKVIQSEVVKALSKLRKSFNLSGSKGNQKYQNFRHLSTKSKVPLRTFLFGEKRKKQSFFSCMIPAPSRHHDHIKSGSTT</sequence>
<dbReference type="Pfam" id="PF07765">
    <property type="entry name" value="KIP1"/>
    <property type="match status" value="1"/>
</dbReference>
<keyword evidence="6" id="KW-1185">Reference proteome</keyword>
<dbReference type="PANTHER" id="PTHR31631:SF19">
    <property type="entry name" value="OS01G0835800 PROTEIN"/>
    <property type="match status" value="1"/>
</dbReference>
<accession>A0ABD0VBP9</accession>
<evidence type="ECO:0000256" key="1">
    <source>
        <dbReference type="ARBA" id="ARBA00023054"/>
    </source>
</evidence>
<feature type="coiled-coil region" evidence="2">
    <location>
        <begin position="399"/>
        <end position="426"/>
    </location>
</feature>
<dbReference type="InterPro" id="IPR056889">
    <property type="entry name" value="NET2A-D/KIP1-like_C"/>
</dbReference>
<evidence type="ECO:0000256" key="3">
    <source>
        <dbReference type="SAM" id="MobiDB-lite"/>
    </source>
</evidence>
<evidence type="ECO:0000256" key="2">
    <source>
        <dbReference type="SAM" id="Coils"/>
    </source>
</evidence>
<name>A0ABD0VBP9_DENTH</name>